<feature type="binding site" evidence="7">
    <location>
        <position position="151"/>
    </location>
    <ligand>
        <name>L-glutamine</name>
        <dbReference type="ChEBI" id="CHEBI:58359"/>
    </ligand>
</feature>
<dbReference type="HAMAP" id="MF_02090">
    <property type="entry name" value="NadE_glutamine_dep"/>
    <property type="match status" value="1"/>
</dbReference>
<feature type="binding site" evidence="7">
    <location>
        <position position="207"/>
    </location>
    <ligand>
        <name>L-glutamine</name>
        <dbReference type="ChEBI" id="CHEBI:58359"/>
    </ligand>
</feature>
<dbReference type="EMBL" id="RBRD01000292">
    <property type="protein sequence ID" value="RMQ30758.1"/>
    <property type="molecule type" value="Genomic_DNA"/>
</dbReference>
<comment type="function">
    <text evidence="7">Catalyzes the ATP-dependent amidation of deamido-NAD to form NAD. Uses L-glutamine as a nitrogen source.</text>
</comment>
<dbReference type="Gene3D" id="3.60.110.10">
    <property type="entry name" value="Carbon-nitrogen hydrolase"/>
    <property type="match status" value="1"/>
</dbReference>
<comment type="pathway">
    <text evidence="1 7 8">Cofactor biosynthesis; NAD(+) biosynthesis; NAD(+) from deamido-NAD(+) (L-Gln route): step 1/1.</text>
</comment>
<feature type="binding site" evidence="7">
    <location>
        <position position="438"/>
    </location>
    <ligand>
        <name>deamido-NAD(+)</name>
        <dbReference type="ChEBI" id="CHEBI:58437"/>
        <note>ligand shared between two neighboring subunits</note>
    </ligand>
</feature>
<sequence length="579" mass="63501">MTGLSQHHPTAVALHLADPELGISGGSMEQRLRVVMAQLNIRVGDVFGNVEKVIEASRKARDDLKAQIIVFPELTLCGYPPEDLLLRSSMQSRIEKALAQIKEQVNGIAVVVGFPWVEDVGSETSPRYNACAVISEGEEVARYYKQRLPNYRVFDEKRYFEPGGGPTVVNLFGVQVGITICEDIWFSEPLKQASDAGAQVMLTLNASPFHRGKQAEREELLAKRAGECGIPMVYVNQVGGQDELVFDGNSFVVDGNGKVTQRAPAFEEGLFVCDFDTSTSTSHKPLTPVPAAISELLSVEASVYQALVAGVKDYVQRNGFKGVVLGLSGGIDSALCLAIAVDALGAENVEAVMMPYHYTAQMSQDDAKEEADILGVKYSVLPIAPMVEAFLATLAPAFEGLAKDTTEENLQARCRGTMLMAISNKKRYLVLTTGNKSEMAVGYATLYGDMAGGFDVLKDVPKTLVFRLCEYRNTLGYVIPQRVIDRPPSAELSPDQKDEDSLPPYPVLDEILRLYVEHDYSADAIVAEGFDKEIVHKVIRLVDLNEYKRRQAAVGPRMTERGFGRDRRYPITSGWSIGD</sequence>
<evidence type="ECO:0000313" key="11">
    <source>
        <dbReference type="EMBL" id="RMQ30758.1"/>
    </source>
</evidence>
<dbReference type="PIRSF" id="PIRSF006630">
    <property type="entry name" value="NADS_GAT"/>
    <property type="match status" value="1"/>
</dbReference>
<dbReference type="Gene3D" id="3.40.50.620">
    <property type="entry name" value="HUPs"/>
    <property type="match status" value="1"/>
</dbReference>
<dbReference type="SUPFAM" id="SSF56317">
    <property type="entry name" value="Carbon-nitrogen hydrolase"/>
    <property type="match status" value="1"/>
</dbReference>
<name>A0A3M4KNE3_PSEA0</name>
<dbReference type="InterPro" id="IPR003694">
    <property type="entry name" value="NAD_synthase"/>
</dbReference>
<evidence type="ECO:0000256" key="7">
    <source>
        <dbReference type="HAMAP-Rule" id="MF_02090"/>
    </source>
</evidence>
<keyword evidence="6 7" id="KW-0520">NAD</keyword>
<gene>
    <name evidence="7" type="primary">nadE</name>
    <name evidence="11" type="ORF">ALQ05_01215</name>
</gene>
<comment type="similarity">
    <text evidence="9">Belongs to the NAD synthetase family.</text>
</comment>
<evidence type="ECO:0000256" key="3">
    <source>
        <dbReference type="ARBA" id="ARBA00022598"/>
    </source>
</evidence>
<evidence type="ECO:0000313" key="12">
    <source>
        <dbReference type="Proteomes" id="UP000279553"/>
    </source>
</evidence>
<accession>A0A3M4KNE3</accession>
<evidence type="ECO:0000256" key="2">
    <source>
        <dbReference type="ARBA" id="ARBA00007145"/>
    </source>
</evidence>
<dbReference type="Proteomes" id="UP000279553">
    <property type="component" value="Unassembled WGS sequence"/>
</dbReference>
<feature type="domain" description="CN hydrolase" evidence="10">
    <location>
        <begin position="32"/>
        <end position="277"/>
    </location>
</feature>
<feature type="binding site" evidence="7">
    <location>
        <position position="433"/>
    </location>
    <ligand>
        <name>ATP</name>
        <dbReference type="ChEBI" id="CHEBI:30616"/>
    </ligand>
</feature>
<dbReference type="InterPro" id="IPR014445">
    <property type="entry name" value="Gln-dep_NAD_synthase"/>
</dbReference>
<dbReference type="NCBIfam" id="TIGR00552">
    <property type="entry name" value="nadE"/>
    <property type="match status" value="1"/>
</dbReference>
<feature type="binding site" evidence="7">
    <location>
        <position position="213"/>
    </location>
    <ligand>
        <name>L-glutamine</name>
        <dbReference type="ChEBI" id="CHEBI:58359"/>
    </ligand>
</feature>
<dbReference type="NCBIfam" id="NF010588">
    <property type="entry name" value="PRK13981.1"/>
    <property type="match status" value="1"/>
</dbReference>
<keyword evidence="3 7" id="KW-0436">Ligase</keyword>
<evidence type="ECO:0000259" key="10">
    <source>
        <dbReference type="PROSITE" id="PS50263"/>
    </source>
</evidence>
<keyword evidence="5 7" id="KW-0067">ATP-binding</keyword>
<dbReference type="EC" id="6.3.5.1" evidence="7 8"/>
<comment type="caution">
    <text evidence="7">Lacks conserved residue(s) required for the propagation of feature annotation.</text>
</comment>
<reference evidence="11 12" key="1">
    <citation type="submission" date="2018-08" db="EMBL/GenBank/DDBJ databases">
        <title>Recombination of ecologically and evolutionarily significant loci maintains genetic cohesion in the Pseudomonas syringae species complex.</title>
        <authorList>
            <person name="Dillon M."/>
            <person name="Thakur S."/>
            <person name="Almeida R.N.D."/>
            <person name="Weir B.S."/>
            <person name="Guttman D.S."/>
        </authorList>
    </citation>
    <scope>NUCLEOTIDE SEQUENCE [LARGE SCALE GENOMIC DNA]</scope>
    <source>
        <strain evidence="11 12">ICMP 535</strain>
    </source>
</reference>
<dbReference type="PANTHER" id="PTHR23090:SF9">
    <property type="entry name" value="GLUTAMINE-DEPENDENT NAD(+) SYNTHETASE"/>
    <property type="match status" value="1"/>
</dbReference>
<dbReference type="FunFam" id="3.40.50.620:FF:000106">
    <property type="entry name" value="Glutamine-dependent NAD(+) synthetase"/>
    <property type="match status" value="1"/>
</dbReference>
<feature type="active site" description="Nucleophile; for glutaminase activity" evidence="7">
    <location>
        <position position="181"/>
    </location>
</feature>
<evidence type="ECO:0000256" key="8">
    <source>
        <dbReference type="PIRNR" id="PIRNR006630"/>
    </source>
</evidence>
<dbReference type="Pfam" id="PF00795">
    <property type="entry name" value="CN_hydrolase"/>
    <property type="match status" value="1"/>
</dbReference>
<dbReference type="GO" id="GO:0003952">
    <property type="term" value="F:NAD+ synthase (glutamine-hydrolyzing) activity"/>
    <property type="evidence" value="ECO:0007669"/>
    <property type="project" value="UniProtKB-UniRule"/>
</dbReference>
<comment type="similarity">
    <text evidence="2 7 8">In the C-terminal section; belongs to the NAD synthetase family.</text>
</comment>
<dbReference type="GO" id="GO:0008795">
    <property type="term" value="F:NAD+ synthase activity"/>
    <property type="evidence" value="ECO:0007669"/>
    <property type="project" value="UniProtKB-UniRule"/>
</dbReference>
<dbReference type="InterPro" id="IPR014729">
    <property type="entry name" value="Rossmann-like_a/b/a_fold"/>
</dbReference>
<dbReference type="InterPro" id="IPR022310">
    <property type="entry name" value="NAD/GMP_synthase"/>
</dbReference>
<keyword evidence="4 7" id="KW-0547">Nucleotide-binding</keyword>
<comment type="caution">
    <text evidence="11">The sequence shown here is derived from an EMBL/GenBank/DDBJ whole genome shotgun (WGS) entry which is preliminary data.</text>
</comment>
<dbReference type="GO" id="GO:0004359">
    <property type="term" value="F:glutaminase activity"/>
    <property type="evidence" value="ECO:0007669"/>
    <property type="project" value="InterPro"/>
</dbReference>
<dbReference type="PANTHER" id="PTHR23090">
    <property type="entry name" value="NH 3 /GLUTAMINE-DEPENDENT NAD + SYNTHETASE"/>
    <property type="match status" value="1"/>
</dbReference>
<feature type="binding site" evidence="7">
    <location>
        <position position="548"/>
    </location>
    <ligand>
        <name>deamido-NAD(+)</name>
        <dbReference type="ChEBI" id="CHEBI:58437"/>
        <note>ligand shared between two neighboring subunits</note>
    </ligand>
</feature>
<feature type="active site" description="Proton acceptor; for glutaminase activity" evidence="7">
    <location>
        <position position="73"/>
    </location>
</feature>
<dbReference type="CDD" id="cd07570">
    <property type="entry name" value="GAT_Gln-NAD-synth"/>
    <property type="match status" value="1"/>
</dbReference>
<dbReference type="UniPathway" id="UPA00253">
    <property type="reaction ID" value="UER00334"/>
</dbReference>
<dbReference type="SUPFAM" id="SSF52402">
    <property type="entry name" value="Adenine nucleotide alpha hydrolases-like"/>
    <property type="match status" value="1"/>
</dbReference>
<evidence type="ECO:0000256" key="4">
    <source>
        <dbReference type="ARBA" id="ARBA00022741"/>
    </source>
</evidence>
<dbReference type="Pfam" id="PF02540">
    <property type="entry name" value="NAD_synthase"/>
    <property type="match status" value="1"/>
</dbReference>
<feature type="binding site" evidence="7">
    <location>
        <position position="409"/>
    </location>
    <ligand>
        <name>deamido-NAD(+)</name>
        <dbReference type="ChEBI" id="CHEBI:58437"/>
        <note>ligand shared between two neighboring subunits</note>
    </ligand>
</feature>
<evidence type="ECO:0000256" key="6">
    <source>
        <dbReference type="ARBA" id="ARBA00023027"/>
    </source>
</evidence>
<evidence type="ECO:0000256" key="1">
    <source>
        <dbReference type="ARBA" id="ARBA00005188"/>
    </source>
</evidence>
<feature type="binding site" evidence="7">
    <location>
        <begin position="326"/>
        <end position="333"/>
    </location>
    <ligand>
        <name>ATP</name>
        <dbReference type="ChEBI" id="CHEBI:30616"/>
    </ligand>
</feature>
<comment type="catalytic activity">
    <reaction evidence="7 8">
        <text>deamido-NAD(+) + L-glutamine + ATP + H2O = L-glutamate + AMP + diphosphate + NAD(+) + H(+)</text>
        <dbReference type="Rhea" id="RHEA:24384"/>
        <dbReference type="ChEBI" id="CHEBI:15377"/>
        <dbReference type="ChEBI" id="CHEBI:15378"/>
        <dbReference type="ChEBI" id="CHEBI:29985"/>
        <dbReference type="ChEBI" id="CHEBI:30616"/>
        <dbReference type="ChEBI" id="CHEBI:33019"/>
        <dbReference type="ChEBI" id="CHEBI:57540"/>
        <dbReference type="ChEBI" id="CHEBI:58359"/>
        <dbReference type="ChEBI" id="CHEBI:58437"/>
        <dbReference type="ChEBI" id="CHEBI:456215"/>
        <dbReference type="EC" id="6.3.5.1"/>
    </reaction>
</comment>
<protein>
    <recommendedName>
        <fullName evidence="7 8">Glutamine-dependent NAD(+) synthetase</fullName>
        <ecNumber evidence="7 8">6.3.5.1</ecNumber>
    </recommendedName>
    <alternativeName>
        <fullName evidence="7 8">NAD(+) synthase [glutamine-hydrolyzing]</fullName>
    </alternativeName>
</protein>
<dbReference type="GO" id="GO:0009435">
    <property type="term" value="P:NAD+ biosynthetic process"/>
    <property type="evidence" value="ECO:0007669"/>
    <property type="project" value="UniProtKB-UniRule"/>
</dbReference>
<dbReference type="InterPro" id="IPR036526">
    <property type="entry name" value="C-N_Hydrolase_sf"/>
</dbReference>
<feature type="active site" description="For glutaminase activity" evidence="7">
    <location>
        <position position="145"/>
    </location>
</feature>
<dbReference type="InterPro" id="IPR003010">
    <property type="entry name" value="C-N_Hydrolase"/>
</dbReference>
<evidence type="ECO:0000256" key="5">
    <source>
        <dbReference type="ARBA" id="ARBA00022840"/>
    </source>
</evidence>
<dbReference type="AlphaFoldDB" id="A0A3M4KNE3"/>
<dbReference type="GO" id="GO:0005737">
    <property type="term" value="C:cytoplasm"/>
    <property type="evidence" value="ECO:0007669"/>
    <property type="project" value="InterPro"/>
</dbReference>
<organism evidence="11 12">
    <name type="scientific">Pseudomonas amygdali pv. mori</name>
    <dbReference type="NCBI Taxonomy" id="34065"/>
    <lineage>
        <taxon>Bacteria</taxon>
        <taxon>Pseudomonadati</taxon>
        <taxon>Pseudomonadota</taxon>
        <taxon>Gammaproteobacteria</taxon>
        <taxon>Pseudomonadales</taxon>
        <taxon>Pseudomonadaceae</taxon>
        <taxon>Pseudomonas</taxon>
        <taxon>Pseudomonas amygdali</taxon>
    </lineage>
</organism>
<proteinExistence type="inferred from homology"/>
<dbReference type="PROSITE" id="PS50263">
    <property type="entry name" value="CN_HYDROLASE"/>
    <property type="match status" value="1"/>
</dbReference>
<dbReference type="CDD" id="cd00553">
    <property type="entry name" value="NAD_synthase"/>
    <property type="match status" value="1"/>
</dbReference>
<dbReference type="GO" id="GO:0005524">
    <property type="term" value="F:ATP binding"/>
    <property type="evidence" value="ECO:0007669"/>
    <property type="project" value="UniProtKB-UniRule"/>
</dbReference>
<evidence type="ECO:0000256" key="9">
    <source>
        <dbReference type="RuleBase" id="RU003811"/>
    </source>
</evidence>